<keyword evidence="2" id="KW-0964">Secreted</keyword>
<dbReference type="PANTHER" id="PTHR15427:SF49">
    <property type="entry name" value="COLLAGEN ALPHA-1(VIII) CHAIN"/>
    <property type="match status" value="1"/>
</dbReference>
<evidence type="ECO:0000313" key="7">
    <source>
        <dbReference type="Ensembl" id="ENSOANP00000034951.1"/>
    </source>
</evidence>
<comment type="subcellular location">
    <subcellularLocation>
        <location evidence="1">Secreted</location>
    </subcellularLocation>
</comment>
<evidence type="ECO:0000259" key="6">
    <source>
        <dbReference type="PROSITE" id="PS50871"/>
    </source>
</evidence>
<feature type="domain" description="C1q" evidence="6">
    <location>
        <begin position="191"/>
        <end position="327"/>
    </location>
</feature>
<feature type="compositionally biased region" description="Gly residues" evidence="5">
    <location>
        <begin position="72"/>
        <end position="93"/>
    </location>
</feature>
<dbReference type="Pfam" id="PF00386">
    <property type="entry name" value="C1q"/>
    <property type="match status" value="1"/>
</dbReference>
<organism evidence="7 8">
    <name type="scientific">Ornithorhynchus anatinus</name>
    <name type="common">Duckbill platypus</name>
    <dbReference type="NCBI Taxonomy" id="9258"/>
    <lineage>
        <taxon>Eukaryota</taxon>
        <taxon>Metazoa</taxon>
        <taxon>Chordata</taxon>
        <taxon>Craniata</taxon>
        <taxon>Vertebrata</taxon>
        <taxon>Euteleostomi</taxon>
        <taxon>Mammalia</taxon>
        <taxon>Monotremata</taxon>
        <taxon>Ornithorhynchidae</taxon>
        <taxon>Ornithorhynchus</taxon>
    </lineage>
</organism>
<evidence type="ECO:0000256" key="1">
    <source>
        <dbReference type="ARBA" id="ARBA00004613"/>
    </source>
</evidence>
<feature type="compositionally biased region" description="Low complexity" evidence="5">
    <location>
        <begin position="32"/>
        <end position="50"/>
    </location>
</feature>
<dbReference type="AlphaFoldDB" id="A0A6I8N232"/>
<dbReference type="OMA" id="YRITRAY"/>
<dbReference type="Proteomes" id="UP000002279">
    <property type="component" value="Chromosome 17"/>
</dbReference>
<dbReference type="FunFam" id="2.60.120.40:FF:000001">
    <property type="entry name" value="Complement C1q B chain"/>
    <property type="match status" value="1"/>
</dbReference>
<feature type="region of interest" description="Disordered" evidence="5">
    <location>
        <begin position="1"/>
        <end position="154"/>
    </location>
</feature>
<evidence type="ECO:0000256" key="2">
    <source>
        <dbReference type="ARBA" id="ARBA00022525"/>
    </source>
</evidence>
<feature type="compositionally biased region" description="Gly residues" evidence="5">
    <location>
        <begin position="135"/>
        <end position="144"/>
    </location>
</feature>
<evidence type="ECO:0000313" key="8">
    <source>
        <dbReference type="Proteomes" id="UP000002279"/>
    </source>
</evidence>
<dbReference type="InterPro" id="IPR050392">
    <property type="entry name" value="Collagen/C1q_domain"/>
</dbReference>
<protein>
    <recommendedName>
        <fullName evidence="6">C1q domain-containing protein</fullName>
    </recommendedName>
</protein>
<dbReference type="Pfam" id="PF01391">
    <property type="entry name" value="Collagen"/>
    <property type="match status" value="2"/>
</dbReference>
<dbReference type="SMART" id="SM00110">
    <property type="entry name" value="C1Q"/>
    <property type="match status" value="1"/>
</dbReference>
<dbReference type="InterPro" id="IPR008160">
    <property type="entry name" value="Collagen"/>
</dbReference>
<evidence type="ECO:0000256" key="3">
    <source>
        <dbReference type="ARBA" id="ARBA00022729"/>
    </source>
</evidence>
<dbReference type="GeneTree" id="ENSGT00940000154317"/>
<feature type="compositionally biased region" description="Pro residues" evidence="5">
    <location>
        <begin position="113"/>
        <end position="127"/>
    </location>
</feature>
<dbReference type="SUPFAM" id="SSF49842">
    <property type="entry name" value="TNF-like"/>
    <property type="match status" value="1"/>
</dbReference>
<evidence type="ECO:0000256" key="4">
    <source>
        <dbReference type="ARBA" id="ARBA00023119"/>
    </source>
</evidence>
<dbReference type="GO" id="GO:0005576">
    <property type="term" value="C:extracellular region"/>
    <property type="evidence" value="ECO:0007669"/>
    <property type="project" value="UniProtKB-SubCell"/>
</dbReference>
<dbReference type="InParanoid" id="A0A6I8N232"/>
<dbReference type="PANTHER" id="PTHR15427">
    <property type="entry name" value="EMILIN ELASTIN MICROFIBRIL INTERFACE-LOCATED PROTEIN ELASTIN MICROFIBRIL INTERFACER"/>
    <property type="match status" value="1"/>
</dbReference>
<dbReference type="InterPro" id="IPR008983">
    <property type="entry name" value="Tumour_necrosis_fac-like_dom"/>
</dbReference>
<keyword evidence="4" id="KW-0176">Collagen</keyword>
<dbReference type="InterPro" id="IPR001073">
    <property type="entry name" value="C1q_dom"/>
</dbReference>
<reference evidence="7" key="3">
    <citation type="submission" date="2025-09" db="UniProtKB">
        <authorList>
            <consortium name="Ensembl"/>
        </authorList>
    </citation>
    <scope>IDENTIFICATION</scope>
    <source>
        <strain evidence="7">Glennie</strain>
    </source>
</reference>
<dbReference type="PROSITE" id="PS50871">
    <property type="entry name" value="C1Q"/>
    <property type="match status" value="1"/>
</dbReference>
<reference evidence="7" key="2">
    <citation type="submission" date="2025-08" db="UniProtKB">
        <authorList>
            <consortium name="Ensembl"/>
        </authorList>
    </citation>
    <scope>IDENTIFICATION</scope>
    <source>
        <strain evidence="7">Glennie</strain>
    </source>
</reference>
<dbReference type="PRINTS" id="PR00007">
    <property type="entry name" value="COMPLEMNTC1Q"/>
</dbReference>
<proteinExistence type="predicted"/>
<sequence>GGLWWPPGPVGLPGMGKPGLTGFPGPQGPLGKPGIQGEPGPQGPIGVPGIQGPPGLPGLGKPGQDGIPGQPGFPGGKGEQGLPGDRGMGGVPGAQGPRGEKGHMGAPGMSGPPGEPGPPGLPGPMGPPGVTGFPGPKGEGGAVGLPGPLGPKGEPGLQGFPGKPGFLGEVGPPGMRGLPGPIGPKGENGGGAYQVPAFTAELTTPFPPVGAPVKFDKLLYNGRQNYNPQTGIFTCEVPGVYYFAYHVHCKGGSVWVALFKNNEPMMYTYDEYKKGFLDQASGSAVLQLRPETRFISRCLQNRPPDSYAGQYVHSSFSGIYCIPCRDEYALRPRSLPRPLRVGKRTS</sequence>
<dbReference type="Ensembl" id="ENSOANT00000049291.1">
    <property type="protein sequence ID" value="ENSOANP00000034951.1"/>
    <property type="gene ID" value="ENSOANG00000049241.1"/>
</dbReference>
<evidence type="ECO:0000256" key="5">
    <source>
        <dbReference type="SAM" id="MobiDB-lite"/>
    </source>
</evidence>
<reference evidence="7 8" key="1">
    <citation type="journal article" date="2008" name="Nature">
        <title>Genome analysis of the platypus reveals unique signatures of evolution.</title>
        <authorList>
            <person name="Warren W.C."/>
            <person name="Hillier L.W."/>
            <person name="Marshall Graves J.A."/>
            <person name="Birney E."/>
            <person name="Ponting C.P."/>
            <person name="Grutzner F."/>
            <person name="Belov K."/>
            <person name="Miller W."/>
            <person name="Clarke L."/>
            <person name="Chinwalla A.T."/>
            <person name="Yang S.P."/>
            <person name="Heger A."/>
            <person name="Locke D.P."/>
            <person name="Miethke P."/>
            <person name="Waters P.D."/>
            <person name="Veyrunes F."/>
            <person name="Fulton L."/>
            <person name="Fulton B."/>
            <person name="Graves T."/>
            <person name="Wallis J."/>
            <person name="Puente X.S."/>
            <person name="Lopez-Otin C."/>
            <person name="Ordonez G.R."/>
            <person name="Eichler E.E."/>
            <person name="Chen L."/>
            <person name="Cheng Z."/>
            <person name="Deakin J.E."/>
            <person name="Alsop A."/>
            <person name="Thompson K."/>
            <person name="Kirby P."/>
            <person name="Papenfuss A.T."/>
            <person name="Wakefield M.J."/>
            <person name="Olender T."/>
            <person name="Lancet D."/>
            <person name="Huttley G.A."/>
            <person name="Smit A.F."/>
            <person name="Pask A."/>
            <person name="Temple-Smith P."/>
            <person name="Batzer M.A."/>
            <person name="Walker J.A."/>
            <person name="Konkel M.K."/>
            <person name="Harris R.S."/>
            <person name="Whittington C.M."/>
            <person name="Wong E.S."/>
            <person name="Gemmell N.J."/>
            <person name="Buschiazzo E."/>
            <person name="Vargas Jentzsch I.M."/>
            <person name="Merkel A."/>
            <person name="Schmitz J."/>
            <person name="Zemann A."/>
            <person name="Churakov G."/>
            <person name="Kriegs J.O."/>
            <person name="Brosius J."/>
            <person name="Murchison E.P."/>
            <person name="Sachidanandam R."/>
            <person name="Smith C."/>
            <person name="Hannon G.J."/>
            <person name="Tsend-Ayush E."/>
            <person name="McMillan D."/>
            <person name="Attenborough R."/>
            <person name="Rens W."/>
            <person name="Ferguson-Smith M."/>
            <person name="Lefevre C.M."/>
            <person name="Sharp J.A."/>
            <person name="Nicholas K.R."/>
            <person name="Ray D.A."/>
            <person name="Kube M."/>
            <person name="Reinhardt R."/>
            <person name="Pringle T.H."/>
            <person name="Taylor J."/>
            <person name="Jones R.C."/>
            <person name="Nixon B."/>
            <person name="Dacheux J.L."/>
            <person name="Niwa H."/>
            <person name="Sekita Y."/>
            <person name="Huang X."/>
            <person name="Stark A."/>
            <person name="Kheradpour P."/>
            <person name="Kellis M."/>
            <person name="Flicek P."/>
            <person name="Chen Y."/>
            <person name="Webber C."/>
            <person name="Hardison R."/>
            <person name="Nelson J."/>
            <person name="Hallsworth-Pepin K."/>
            <person name="Delehaunty K."/>
            <person name="Markovic C."/>
            <person name="Minx P."/>
            <person name="Feng Y."/>
            <person name="Kremitzki C."/>
            <person name="Mitreva M."/>
            <person name="Glasscock J."/>
            <person name="Wylie T."/>
            <person name="Wohldmann P."/>
            <person name="Thiru P."/>
            <person name="Nhan M.N."/>
            <person name="Pohl C.S."/>
            <person name="Smith S.M."/>
            <person name="Hou S."/>
            <person name="Nefedov M."/>
            <person name="de Jong P.J."/>
            <person name="Renfree M.B."/>
            <person name="Mardis E.R."/>
            <person name="Wilson R.K."/>
        </authorList>
    </citation>
    <scope>NUCLEOTIDE SEQUENCE [LARGE SCALE GENOMIC DNA]</scope>
    <source>
        <strain evidence="7 8">Glennie</strain>
    </source>
</reference>
<name>A0A6I8N232_ORNAN</name>
<keyword evidence="3" id="KW-0732">Signal</keyword>
<feature type="compositionally biased region" description="Pro residues" evidence="5">
    <location>
        <begin position="1"/>
        <end position="10"/>
    </location>
</feature>
<accession>A0A6I8N232</accession>
<dbReference type="Gene3D" id="2.60.120.40">
    <property type="match status" value="1"/>
</dbReference>
<dbReference type="Bgee" id="ENSOANG00000049241">
    <property type="expression patterns" value="Expressed in adult mammalian kidney and 6 other cell types or tissues"/>
</dbReference>
<keyword evidence="8" id="KW-1185">Reference proteome</keyword>
<dbReference type="GO" id="GO:0005581">
    <property type="term" value="C:collagen trimer"/>
    <property type="evidence" value="ECO:0007669"/>
    <property type="project" value="UniProtKB-KW"/>
</dbReference>